<reference evidence="1" key="1">
    <citation type="journal article" date="2021" name="Proc. Natl. Acad. Sci. U.S.A.">
        <title>A Catalog of Tens of Thousands of Viruses from Human Metagenomes Reveals Hidden Associations with Chronic Diseases.</title>
        <authorList>
            <person name="Tisza M.J."/>
            <person name="Buck C.B."/>
        </authorList>
    </citation>
    <scope>NUCLEOTIDE SEQUENCE</scope>
    <source>
        <strain evidence="1">CteLh2</strain>
    </source>
</reference>
<sequence>MIRRLQGKLWEVGKEEIEGLKSERLALTESELKGVHTGSTFYEIDTKDKYMWESSTEQWYKQDSLNYTHPSTHPATMITEDTTHRFVTDAEKAIYNGKQDKIVAQNAIADLLSEADLPTVITTVNSMLSTLRTVGIIKNS</sequence>
<organism evidence="1">
    <name type="scientific">Siphoviridae sp. cteLh2</name>
    <dbReference type="NCBI Taxonomy" id="2825590"/>
    <lineage>
        <taxon>Viruses</taxon>
        <taxon>Duplodnaviria</taxon>
        <taxon>Heunggongvirae</taxon>
        <taxon>Uroviricota</taxon>
        <taxon>Caudoviricetes</taxon>
    </lineage>
</organism>
<accession>A0A8S5U622</accession>
<name>A0A8S5U622_9CAUD</name>
<protein>
    <submittedName>
        <fullName evidence="1">Uncharacterized protein</fullName>
    </submittedName>
</protein>
<evidence type="ECO:0000313" key="1">
    <source>
        <dbReference type="EMBL" id="DAF89861.1"/>
    </source>
</evidence>
<proteinExistence type="predicted"/>
<dbReference type="EMBL" id="BK016017">
    <property type="protein sequence ID" value="DAF89861.1"/>
    <property type="molecule type" value="Genomic_DNA"/>
</dbReference>